<dbReference type="EMBL" id="CAEZYW010000222">
    <property type="protein sequence ID" value="CAB4751765.1"/>
    <property type="molecule type" value="Genomic_DNA"/>
</dbReference>
<organism evidence="2">
    <name type="scientific">freshwater metagenome</name>
    <dbReference type="NCBI Taxonomy" id="449393"/>
    <lineage>
        <taxon>unclassified sequences</taxon>
        <taxon>metagenomes</taxon>
        <taxon>ecological metagenomes</taxon>
    </lineage>
</organism>
<name>A0A6J6TXL2_9ZZZZ</name>
<gene>
    <name evidence="2" type="ORF">UFOPK2786_01329</name>
</gene>
<accession>A0A6J6TXL2</accession>
<feature type="compositionally biased region" description="Polar residues" evidence="1">
    <location>
        <begin position="80"/>
        <end position="94"/>
    </location>
</feature>
<sequence>MRGPSMPSAAGRVMIAPMTAKATAEIPANAKERRKYCGKKSIDARVTATVRPENTTVRPADETVRMTASSTERPAPVSSLAANSSRNRLTTSNA</sequence>
<protein>
    <submittedName>
        <fullName evidence="2">Unannotated protein</fullName>
    </submittedName>
</protein>
<evidence type="ECO:0000256" key="1">
    <source>
        <dbReference type="SAM" id="MobiDB-lite"/>
    </source>
</evidence>
<reference evidence="2" key="1">
    <citation type="submission" date="2020-05" db="EMBL/GenBank/DDBJ databases">
        <authorList>
            <person name="Chiriac C."/>
            <person name="Salcher M."/>
            <person name="Ghai R."/>
            <person name="Kavagutti S V."/>
        </authorList>
    </citation>
    <scope>NUCLEOTIDE SEQUENCE</scope>
</reference>
<evidence type="ECO:0000313" key="2">
    <source>
        <dbReference type="EMBL" id="CAB4751765.1"/>
    </source>
</evidence>
<feature type="region of interest" description="Disordered" evidence="1">
    <location>
        <begin position="62"/>
        <end position="94"/>
    </location>
</feature>
<dbReference type="AlphaFoldDB" id="A0A6J6TXL2"/>
<proteinExistence type="predicted"/>